<reference evidence="1" key="1">
    <citation type="submission" date="2020-08" db="EMBL/GenBank/DDBJ databases">
        <title>Multicomponent nature underlies the extraordinary mechanical properties of spider dragline silk.</title>
        <authorList>
            <person name="Kono N."/>
            <person name="Nakamura H."/>
            <person name="Mori M."/>
            <person name="Yoshida Y."/>
            <person name="Ohtoshi R."/>
            <person name="Malay A.D."/>
            <person name="Moran D.A.P."/>
            <person name="Tomita M."/>
            <person name="Numata K."/>
            <person name="Arakawa K."/>
        </authorList>
    </citation>
    <scope>NUCLEOTIDE SEQUENCE</scope>
</reference>
<keyword evidence="2" id="KW-1185">Reference proteome</keyword>
<name>A0A8X6XSR0_9ARAC</name>
<accession>A0A8X6XSR0</accession>
<comment type="caution">
    <text evidence="1">The sequence shown here is derived from an EMBL/GenBank/DDBJ whole genome shotgun (WGS) entry which is preliminary data.</text>
</comment>
<gene>
    <name evidence="1" type="primary">TY3B-I_92</name>
    <name evidence="1" type="ORF">TNIN_166541</name>
</gene>
<protein>
    <submittedName>
        <fullName evidence="1">Transposon Ty3-I Gag-Pol polyprotein</fullName>
    </submittedName>
</protein>
<proteinExistence type="predicted"/>
<dbReference type="Proteomes" id="UP000886998">
    <property type="component" value="Unassembled WGS sequence"/>
</dbReference>
<dbReference type="AlphaFoldDB" id="A0A8X6XSR0"/>
<organism evidence="1 2">
    <name type="scientific">Trichonephila inaurata madagascariensis</name>
    <dbReference type="NCBI Taxonomy" id="2747483"/>
    <lineage>
        <taxon>Eukaryota</taxon>
        <taxon>Metazoa</taxon>
        <taxon>Ecdysozoa</taxon>
        <taxon>Arthropoda</taxon>
        <taxon>Chelicerata</taxon>
        <taxon>Arachnida</taxon>
        <taxon>Araneae</taxon>
        <taxon>Araneomorphae</taxon>
        <taxon>Entelegynae</taxon>
        <taxon>Araneoidea</taxon>
        <taxon>Nephilidae</taxon>
        <taxon>Trichonephila</taxon>
        <taxon>Trichonephila inaurata</taxon>
    </lineage>
</organism>
<sequence>MNEVNSGLYAINGFVISGNSIRKTFALAKNHQTLEKVIFTEIKNFEWSKELKVPATISILQNGKIDIWIANSSSQPSENTSRHVYSLNDGY</sequence>
<evidence type="ECO:0000313" key="2">
    <source>
        <dbReference type="Proteomes" id="UP000886998"/>
    </source>
</evidence>
<evidence type="ECO:0000313" key="1">
    <source>
        <dbReference type="EMBL" id="GFY58641.1"/>
    </source>
</evidence>
<dbReference type="EMBL" id="BMAV01012189">
    <property type="protein sequence ID" value="GFY58641.1"/>
    <property type="molecule type" value="Genomic_DNA"/>
</dbReference>
<dbReference type="OrthoDB" id="6451879at2759"/>